<organism evidence="1">
    <name type="scientific">marine sediment metagenome</name>
    <dbReference type="NCBI Taxonomy" id="412755"/>
    <lineage>
        <taxon>unclassified sequences</taxon>
        <taxon>metagenomes</taxon>
        <taxon>ecological metagenomes</taxon>
    </lineage>
</organism>
<proteinExistence type="predicted"/>
<protein>
    <recommendedName>
        <fullName evidence="2">Large polyvalent protein associated domain-containing protein</fullName>
    </recommendedName>
</protein>
<dbReference type="AlphaFoldDB" id="A0A0F9KG88"/>
<evidence type="ECO:0008006" key="2">
    <source>
        <dbReference type="Google" id="ProtNLM"/>
    </source>
</evidence>
<name>A0A0F9KG88_9ZZZZ</name>
<dbReference type="EMBL" id="LAZR01009250">
    <property type="protein sequence ID" value="KKM73756.1"/>
    <property type="molecule type" value="Genomic_DNA"/>
</dbReference>
<sequence length="935" mass="104302">MPISAQEFEQQLQEAAAQRESLSQAGFSGLNDPLFQIRSATAREEQPIISGASSLEKFLDVINTPQQFLFGLLNKRPNEAFGEAGVRGTRENLRFKDVLERNRLAEGPAATALGFAGDILFDPALLIAGPAFRLAGKGIGLTTRLGIGAGKRILGPTISDKLFESAIKPIARRFSKTAFASPVERDLLNLIDFEIGKAQNARRTILLEEGAAREIALEVGAKAGLSAEEILPEIARRIEVKTGAQLAFPFASLEESRKVVRNPQLPLFVSGTVEAEFSKIDDVLKLAAKEEKLANIPAELNREIAQQATSAKARLENIIAKERQFGVQTERLEDATVDYLTHLTTPEARQLIAKLPNFRAFGRRFSGRHAFQLQRILKDSHPAIQKVLAEGGVADIKTLNRLWREGKIFPQLGPQGSNLFVDDPFAAAAVRRIRGEKAIADAQVILKAAGNPKMAAPKGIAPSHFRQLRLPDDPRLAALRNVTGKVRFDPDVAEHLEQVLEKTLLPEGLDVFLKTFDTVQGIWKALTLAPFPAYHLRNAVGNMWNNYLSGMGPNSVRFYKDALAFQRGRLPNVTFGGKAYTSEDLTRLVTDYGITKRGFFAGEVTRKSIKQLQQVSFTAEDIPGLGKLVRGGFKVGTEVEDNARIAHFFFQLEKGKEPLDAALSVKKYLFDYVSGLTDFEQSVMRRIMPFYSWSRFNIPLQAQAVVQNPIPFVRLSEVVNTVRQKGIPFGAGEGFEERTAKLRAEDRELLPDFIREAVGIPFRLSQDGDPEYFLLGGWLPAADLEVIGRPGGLADRLKDLLSPFIKEPIEQAFNFDTFLNRKIEDFPGQKTKFLTIPLRRRLVKSLRNIRLLGDADRLLRAVQREPEGFTPEQVSKIGTITRFIFGLKSFEVSPERGARRLLFERRENVRRLRSAARRGDEANVRTLREIIERNR</sequence>
<reference evidence="1" key="1">
    <citation type="journal article" date="2015" name="Nature">
        <title>Complex archaea that bridge the gap between prokaryotes and eukaryotes.</title>
        <authorList>
            <person name="Spang A."/>
            <person name="Saw J.H."/>
            <person name="Jorgensen S.L."/>
            <person name="Zaremba-Niedzwiedzka K."/>
            <person name="Martijn J."/>
            <person name="Lind A.E."/>
            <person name="van Eijk R."/>
            <person name="Schleper C."/>
            <person name="Guy L."/>
            <person name="Ettema T.J."/>
        </authorList>
    </citation>
    <scope>NUCLEOTIDE SEQUENCE</scope>
</reference>
<gene>
    <name evidence="1" type="ORF">LCGC14_1407220</name>
</gene>
<evidence type="ECO:0000313" key="1">
    <source>
        <dbReference type="EMBL" id="KKM73756.1"/>
    </source>
</evidence>
<comment type="caution">
    <text evidence="1">The sequence shown here is derived from an EMBL/GenBank/DDBJ whole genome shotgun (WGS) entry which is preliminary data.</text>
</comment>
<accession>A0A0F9KG88</accession>